<organism evidence="1 2">
    <name type="scientific">Methylovulum psychrotolerans</name>
    <dbReference type="NCBI Taxonomy" id="1704499"/>
    <lineage>
        <taxon>Bacteria</taxon>
        <taxon>Pseudomonadati</taxon>
        <taxon>Pseudomonadota</taxon>
        <taxon>Gammaproteobacteria</taxon>
        <taxon>Methylococcales</taxon>
        <taxon>Methylococcaceae</taxon>
        <taxon>Methylovulum</taxon>
    </lineage>
</organism>
<sequence length="200" mass="22465">MKNPSIFIFWLWLGFWGHAGAESTIEDKIFRVSTLSVSLKNINDLGLVFVRHGKGKVNIVTQAAWMLGITGSKETELDKYIDEGDNLLIFVLWNKQGKEINNFFVKKKLLDNWSFDFSLFGDGTNLFHQAKEGNGGGGVAYFEAFNVEKSGQTYRVSPATSWQGVFIHNALDDINKDLQRYPVPEKDADIASFVSVAFSN</sequence>
<keyword evidence="2" id="KW-1185">Reference proteome</keyword>
<protein>
    <submittedName>
        <fullName evidence="1">Uncharacterized protein</fullName>
    </submittedName>
</protein>
<evidence type="ECO:0000313" key="1">
    <source>
        <dbReference type="EMBL" id="ASF48110.1"/>
    </source>
</evidence>
<accession>A0A1Z4C3N0</accession>
<dbReference type="EMBL" id="CP022129">
    <property type="protein sequence ID" value="ASF48110.1"/>
    <property type="molecule type" value="Genomic_DNA"/>
</dbReference>
<evidence type="ECO:0000313" key="2">
    <source>
        <dbReference type="Proteomes" id="UP000197019"/>
    </source>
</evidence>
<reference evidence="1 2" key="1">
    <citation type="submission" date="2017-06" db="EMBL/GenBank/DDBJ databases">
        <title>Genome Sequencing of the methanotroph Methylovulum psychrotolerants str. HV10-M2 isolated from a high-altitude environment.</title>
        <authorList>
            <person name="Mateos-Rivera A."/>
        </authorList>
    </citation>
    <scope>NUCLEOTIDE SEQUENCE [LARGE SCALE GENOMIC DNA]</scope>
    <source>
        <strain evidence="1 2">HV10_M2</strain>
    </source>
</reference>
<proteinExistence type="predicted"/>
<gene>
    <name evidence="1" type="ORF">CEK71_19705</name>
</gene>
<dbReference type="Proteomes" id="UP000197019">
    <property type="component" value="Chromosome"/>
</dbReference>
<dbReference type="KEGG" id="mpsy:CEK71_19705"/>
<name>A0A1Z4C3N0_9GAMM</name>
<dbReference type="AlphaFoldDB" id="A0A1Z4C3N0"/>